<comment type="similarity">
    <text evidence="1">In the C-terminal section; belongs to the class-I pyridoxal-phosphate-dependent aminotransferase family.</text>
</comment>
<keyword evidence="7" id="KW-0808">Transferase</keyword>
<dbReference type="OrthoDB" id="9808770at2"/>
<dbReference type="SUPFAM" id="SSF53383">
    <property type="entry name" value="PLP-dependent transferases"/>
    <property type="match status" value="1"/>
</dbReference>
<keyword evidence="7" id="KW-0032">Aminotransferase</keyword>
<dbReference type="HOGENOM" id="CLU_017584_0_1_9"/>
<name>A9KNL2_LACP7</name>
<dbReference type="GO" id="GO:0003700">
    <property type="term" value="F:DNA-binding transcription factor activity"/>
    <property type="evidence" value="ECO:0007669"/>
    <property type="project" value="InterPro"/>
</dbReference>
<evidence type="ECO:0000256" key="5">
    <source>
        <dbReference type="ARBA" id="ARBA00023163"/>
    </source>
</evidence>
<dbReference type="InterPro" id="IPR015421">
    <property type="entry name" value="PyrdxlP-dep_Trfase_major"/>
</dbReference>
<feature type="domain" description="HTH gntR-type" evidence="6">
    <location>
        <begin position="12"/>
        <end position="80"/>
    </location>
</feature>
<dbReference type="InterPro" id="IPR000524">
    <property type="entry name" value="Tscrpt_reg_HTH_GntR"/>
</dbReference>
<protein>
    <submittedName>
        <fullName evidence="7">Transcriptional regulator, GntR family with aminotransferase domain</fullName>
    </submittedName>
</protein>
<dbReference type="Pfam" id="PF00155">
    <property type="entry name" value="Aminotran_1_2"/>
    <property type="match status" value="1"/>
</dbReference>
<dbReference type="Gene3D" id="3.40.640.10">
    <property type="entry name" value="Type I PLP-dependent aspartate aminotransferase-like (Major domain)"/>
    <property type="match status" value="1"/>
</dbReference>
<dbReference type="AlphaFoldDB" id="A9KNL2"/>
<sequence>MLIIPLNLGNKVPLYEQIYEFIKKEIKTGKLPVATKLPSSRNLAQSLQISRSTVELAYQQLISEGYIESIPKSGYYVQGIADLIQITERKKALGKEKVEKVKRLRYDFSPFAVDLSEFPFHTWRKLSNQCMNDMNQSLFLLGENQGDHSLREAIVAYLHSSRGVKVEASQVIVGAGADYLLVLLSQIFGNDQIIAMENPVYKRAYRIFQGVPYPIQPITVNTDGISIEELMNTDATVVYVTPSHQYPLGAVMPIKRRLELLQWAAKGDNRYIIEDDHDSEFRYKGKPIPSLQGIDENDRVIYLGTFSRAIAPAIRMGFMVLPQRLYQVYKDKYSFYASTVSRIDQAIVCEFLNGGYFERHVNKMRKRYKMKHDLLLHELKSYEDNITITGENAGLHIVVSFHTSLTEEEILKKVRKKEIELYPLSKHYITDYKPTYPTFLMGFANLSEELIIEGVNLLMKELF</sequence>
<dbReference type="InterPro" id="IPR004839">
    <property type="entry name" value="Aminotransferase_I/II_large"/>
</dbReference>
<dbReference type="STRING" id="357809.Cphy_2769"/>
<dbReference type="Pfam" id="PF00392">
    <property type="entry name" value="GntR"/>
    <property type="match status" value="1"/>
</dbReference>
<keyword evidence="4" id="KW-0238">DNA-binding</keyword>
<dbReference type="Gene3D" id="1.10.10.10">
    <property type="entry name" value="Winged helix-like DNA-binding domain superfamily/Winged helix DNA-binding domain"/>
    <property type="match status" value="1"/>
</dbReference>
<dbReference type="InterPro" id="IPR036388">
    <property type="entry name" value="WH-like_DNA-bd_sf"/>
</dbReference>
<dbReference type="GO" id="GO:0008483">
    <property type="term" value="F:transaminase activity"/>
    <property type="evidence" value="ECO:0007669"/>
    <property type="project" value="UniProtKB-KW"/>
</dbReference>
<evidence type="ECO:0000256" key="1">
    <source>
        <dbReference type="ARBA" id="ARBA00005384"/>
    </source>
</evidence>
<dbReference type="PANTHER" id="PTHR46577:SF1">
    <property type="entry name" value="HTH-TYPE TRANSCRIPTIONAL REGULATORY PROTEIN GABR"/>
    <property type="match status" value="1"/>
</dbReference>
<dbReference type="InterPro" id="IPR015424">
    <property type="entry name" value="PyrdxlP-dep_Trfase"/>
</dbReference>
<accession>A9KNL2</accession>
<dbReference type="SMART" id="SM00345">
    <property type="entry name" value="HTH_GNTR"/>
    <property type="match status" value="1"/>
</dbReference>
<evidence type="ECO:0000256" key="2">
    <source>
        <dbReference type="ARBA" id="ARBA00022898"/>
    </source>
</evidence>
<evidence type="ECO:0000259" key="6">
    <source>
        <dbReference type="PROSITE" id="PS50949"/>
    </source>
</evidence>
<dbReference type="CDD" id="cd00609">
    <property type="entry name" value="AAT_like"/>
    <property type="match status" value="1"/>
</dbReference>
<keyword evidence="8" id="KW-1185">Reference proteome</keyword>
<dbReference type="Proteomes" id="UP000000370">
    <property type="component" value="Chromosome"/>
</dbReference>
<evidence type="ECO:0000256" key="3">
    <source>
        <dbReference type="ARBA" id="ARBA00023015"/>
    </source>
</evidence>
<dbReference type="GO" id="GO:0003677">
    <property type="term" value="F:DNA binding"/>
    <property type="evidence" value="ECO:0007669"/>
    <property type="project" value="UniProtKB-KW"/>
</dbReference>
<keyword evidence="2" id="KW-0663">Pyridoxal phosphate</keyword>
<dbReference type="InterPro" id="IPR036390">
    <property type="entry name" value="WH_DNA-bd_sf"/>
</dbReference>
<dbReference type="PROSITE" id="PS50949">
    <property type="entry name" value="HTH_GNTR"/>
    <property type="match status" value="1"/>
</dbReference>
<evidence type="ECO:0000313" key="7">
    <source>
        <dbReference type="EMBL" id="ABX43129.1"/>
    </source>
</evidence>
<dbReference type="SUPFAM" id="SSF46785">
    <property type="entry name" value="Winged helix' DNA-binding domain"/>
    <property type="match status" value="1"/>
</dbReference>
<dbReference type="CDD" id="cd07377">
    <property type="entry name" value="WHTH_GntR"/>
    <property type="match status" value="1"/>
</dbReference>
<dbReference type="PANTHER" id="PTHR46577">
    <property type="entry name" value="HTH-TYPE TRANSCRIPTIONAL REGULATORY PROTEIN GABR"/>
    <property type="match status" value="1"/>
</dbReference>
<dbReference type="RefSeq" id="WP_012200780.1">
    <property type="nucleotide sequence ID" value="NC_010001.1"/>
</dbReference>
<keyword evidence="5" id="KW-0804">Transcription</keyword>
<dbReference type="eggNOG" id="COG1167">
    <property type="taxonomic scope" value="Bacteria"/>
</dbReference>
<keyword evidence="3" id="KW-0805">Transcription regulation</keyword>
<dbReference type="GO" id="GO:0030170">
    <property type="term" value="F:pyridoxal phosphate binding"/>
    <property type="evidence" value="ECO:0007669"/>
    <property type="project" value="InterPro"/>
</dbReference>
<dbReference type="PRINTS" id="PR00035">
    <property type="entry name" value="HTHGNTR"/>
</dbReference>
<gene>
    <name evidence="7" type="ordered locus">Cphy_2769</name>
</gene>
<evidence type="ECO:0000313" key="8">
    <source>
        <dbReference type="Proteomes" id="UP000000370"/>
    </source>
</evidence>
<reference evidence="8" key="1">
    <citation type="submission" date="2007-11" db="EMBL/GenBank/DDBJ databases">
        <title>Complete genome sequence of Clostridium phytofermentans ISDg.</title>
        <authorList>
            <person name="Leschine S.B."/>
            <person name="Warnick T.A."/>
            <person name="Blanchard J.L."/>
            <person name="Schnell D.J."/>
            <person name="Petit E.L."/>
            <person name="LaTouf W.G."/>
            <person name="Copeland A."/>
            <person name="Lucas S."/>
            <person name="Lapidus A."/>
            <person name="Barry K."/>
            <person name="Glavina del Rio T."/>
            <person name="Dalin E."/>
            <person name="Tice H."/>
            <person name="Pitluck S."/>
            <person name="Kiss H."/>
            <person name="Brettin T."/>
            <person name="Bruce D."/>
            <person name="Detter J.C."/>
            <person name="Han C."/>
            <person name="Kuske C."/>
            <person name="Schmutz J."/>
            <person name="Larimer F."/>
            <person name="Land M."/>
            <person name="Hauser L."/>
            <person name="Kyrpides N."/>
            <person name="Kim E.A."/>
            <person name="Richardson P."/>
        </authorList>
    </citation>
    <scope>NUCLEOTIDE SEQUENCE [LARGE SCALE GENOMIC DNA]</scope>
    <source>
        <strain evidence="8">ATCC 700394 / DSM 18823 / ISDg</strain>
    </source>
</reference>
<evidence type="ECO:0000256" key="4">
    <source>
        <dbReference type="ARBA" id="ARBA00023125"/>
    </source>
</evidence>
<organism evidence="7 8">
    <name type="scientific">Lachnoclostridium phytofermentans (strain ATCC 700394 / DSM 18823 / ISDg)</name>
    <name type="common">Clostridium phytofermentans</name>
    <dbReference type="NCBI Taxonomy" id="357809"/>
    <lineage>
        <taxon>Bacteria</taxon>
        <taxon>Bacillati</taxon>
        <taxon>Bacillota</taxon>
        <taxon>Clostridia</taxon>
        <taxon>Lachnospirales</taxon>
        <taxon>Lachnospiraceae</taxon>
    </lineage>
</organism>
<dbReference type="KEGG" id="cpy:Cphy_2769"/>
<dbReference type="EMBL" id="CP000885">
    <property type="protein sequence ID" value="ABX43129.1"/>
    <property type="molecule type" value="Genomic_DNA"/>
</dbReference>
<dbReference type="InterPro" id="IPR051446">
    <property type="entry name" value="HTH_trans_reg/aminotransferase"/>
</dbReference>
<proteinExistence type="inferred from homology"/>